<gene>
    <name evidence="1" type="ORF">H5410_012355</name>
</gene>
<accession>A0A9J6AS52</accession>
<dbReference type="EMBL" id="JACXVP010000002">
    <property type="protein sequence ID" value="KAG5627137.1"/>
    <property type="molecule type" value="Genomic_DNA"/>
</dbReference>
<name>A0A9J6AS52_SOLCO</name>
<evidence type="ECO:0000313" key="1">
    <source>
        <dbReference type="EMBL" id="KAG5627137.1"/>
    </source>
</evidence>
<evidence type="ECO:0000313" key="2">
    <source>
        <dbReference type="Proteomes" id="UP000824120"/>
    </source>
</evidence>
<protein>
    <submittedName>
        <fullName evidence="1">Uncharacterized protein</fullName>
    </submittedName>
</protein>
<comment type="caution">
    <text evidence="1">The sequence shown here is derived from an EMBL/GenBank/DDBJ whole genome shotgun (WGS) entry which is preliminary data.</text>
</comment>
<organism evidence="1 2">
    <name type="scientific">Solanum commersonii</name>
    <name type="common">Commerson's wild potato</name>
    <name type="synonym">Commerson's nightshade</name>
    <dbReference type="NCBI Taxonomy" id="4109"/>
    <lineage>
        <taxon>Eukaryota</taxon>
        <taxon>Viridiplantae</taxon>
        <taxon>Streptophyta</taxon>
        <taxon>Embryophyta</taxon>
        <taxon>Tracheophyta</taxon>
        <taxon>Spermatophyta</taxon>
        <taxon>Magnoliopsida</taxon>
        <taxon>eudicotyledons</taxon>
        <taxon>Gunneridae</taxon>
        <taxon>Pentapetalae</taxon>
        <taxon>asterids</taxon>
        <taxon>lamiids</taxon>
        <taxon>Solanales</taxon>
        <taxon>Solanaceae</taxon>
        <taxon>Solanoideae</taxon>
        <taxon>Solaneae</taxon>
        <taxon>Solanum</taxon>
    </lineage>
</organism>
<keyword evidence="2" id="KW-1185">Reference proteome</keyword>
<reference evidence="1 2" key="1">
    <citation type="submission" date="2020-09" db="EMBL/GenBank/DDBJ databases">
        <title>De no assembly of potato wild relative species, Solanum commersonii.</title>
        <authorList>
            <person name="Cho K."/>
        </authorList>
    </citation>
    <scope>NUCLEOTIDE SEQUENCE [LARGE SCALE GENOMIC DNA]</scope>
    <source>
        <strain evidence="1">LZ3.2</strain>
        <tissue evidence="1">Leaf</tissue>
    </source>
</reference>
<sequence>MRASKSPQCNHVTEDRLRVSPNLFKNTTHAHRTLPIHRLSPLRFSLKAHQSALPFAFSVIIFRRDPWYSVGKS</sequence>
<dbReference type="AlphaFoldDB" id="A0A9J6AS52"/>
<proteinExistence type="predicted"/>
<dbReference type="Proteomes" id="UP000824120">
    <property type="component" value="Chromosome 2"/>
</dbReference>